<gene>
    <name evidence="1" type="ORF">SAMN04488522_1011489</name>
</gene>
<organism evidence="1 2">
    <name type="scientific">Pedobacter caeni</name>
    <dbReference type="NCBI Taxonomy" id="288992"/>
    <lineage>
        <taxon>Bacteria</taxon>
        <taxon>Pseudomonadati</taxon>
        <taxon>Bacteroidota</taxon>
        <taxon>Sphingobacteriia</taxon>
        <taxon>Sphingobacteriales</taxon>
        <taxon>Sphingobacteriaceae</taxon>
        <taxon>Pedobacter</taxon>
    </lineage>
</organism>
<keyword evidence="2" id="KW-1185">Reference proteome</keyword>
<evidence type="ECO:0000313" key="2">
    <source>
        <dbReference type="Proteomes" id="UP000184287"/>
    </source>
</evidence>
<reference evidence="2" key="1">
    <citation type="submission" date="2016-11" db="EMBL/GenBank/DDBJ databases">
        <authorList>
            <person name="Varghese N."/>
            <person name="Submissions S."/>
        </authorList>
    </citation>
    <scope>NUCLEOTIDE SEQUENCE [LARGE SCALE GENOMIC DNA]</scope>
    <source>
        <strain evidence="2">DSM 16990</strain>
    </source>
</reference>
<protein>
    <submittedName>
        <fullName evidence="1">Uncharacterized protein</fullName>
    </submittedName>
</protein>
<dbReference type="AlphaFoldDB" id="A0A1M4X473"/>
<evidence type="ECO:0000313" key="1">
    <source>
        <dbReference type="EMBL" id="SHE88274.1"/>
    </source>
</evidence>
<dbReference type="Proteomes" id="UP000184287">
    <property type="component" value="Unassembled WGS sequence"/>
</dbReference>
<dbReference type="EMBL" id="FQUQ01000001">
    <property type="protein sequence ID" value="SHE88274.1"/>
    <property type="molecule type" value="Genomic_DNA"/>
</dbReference>
<accession>A0A1M4X473</accession>
<name>A0A1M4X473_9SPHI</name>
<proteinExistence type="predicted"/>
<sequence length="68" mass="7704">MRLTIKNIEAIDVSPASKPYRFDIDVNGVEVDGVLTQIDIITAIKYYGMTELLDTIGEEYLRSHLECL</sequence>
<dbReference type="STRING" id="288992.SAMN04488522_1011489"/>